<comment type="function">
    <text evidence="6">ATPase that binds to both the 70S ribosome and the 50S ribosomal subunit in a nucleotide-independent manner.</text>
</comment>
<gene>
    <name evidence="6 9" type="primary">ychF</name>
    <name evidence="9" type="ORF">C7Y71_007380</name>
</gene>
<keyword evidence="10" id="KW-1185">Reference proteome</keyword>
<dbReference type="PIRSF" id="PIRSF006641">
    <property type="entry name" value="CHP00092"/>
    <property type="match status" value="1"/>
</dbReference>
<dbReference type="SUPFAM" id="SSF52540">
    <property type="entry name" value="P-loop containing nucleoside triphosphate hydrolases"/>
    <property type="match status" value="1"/>
</dbReference>
<dbReference type="InterPro" id="IPR004396">
    <property type="entry name" value="ATPase_YchF/OLA1"/>
</dbReference>
<comment type="cofactor">
    <cofactor evidence="1">
        <name>Mg(2+)</name>
        <dbReference type="ChEBI" id="CHEBI:18420"/>
    </cofactor>
</comment>
<dbReference type="InterPro" id="IPR041706">
    <property type="entry name" value="YchF_N"/>
</dbReference>
<dbReference type="InterPro" id="IPR004095">
    <property type="entry name" value="TGS"/>
</dbReference>
<dbReference type="FunFam" id="1.10.150.300:FF:000001">
    <property type="entry name" value="Ribosome-binding ATPase YchF"/>
    <property type="match status" value="1"/>
</dbReference>
<dbReference type="PANTHER" id="PTHR23305:SF18">
    <property type="entry name" value="OBG-TYPE G DOMAIN-CONTAINING PROTEIN"/>
    <property type="match status" value="1"/>
</dbReference>
<dbReference type="Pfam" id="PF01926">
    <property type="entry name" value="MMR_HSR1"/>
    <property type="match status" value="1"/>
</dbReference>
<dbReference type="Pfam" id="PF06071">
    <property type="entry name" value="YchF-GTPase_C"/>
    <property type="match status" value="1"/>
</dbReference>
<dbReference type="HAMAP" id="MF_00944">
    <property type="entry name" value="YchF_OLA1_ATPase"/>
    <property type="match status" value="1"/>
</dbReference>
<comment type="similarity">
    <text evidence="6">Belongs to the TRAFAC class OBG-HflX-like GTPase superfamily. OBG GTPase family. YchF/OLA1 subfamily.</text>
</comment>
<dbReference type="InterPro" id="IPR031167">
    <property type="entry name" value="G_OBG"/>
</dbReference>
<dbReference type="InterPro" id="IPR012675">
    <property type="entry name" value="Beta-grasp_dom_sf"/>
</dbReference>
<evidence type="ECO:0000313" key="9">
    <source>
        <dbReference type="EMBL" id="QFQ12855.1"/>
    </source>
</evidence>
<dbReference type="InterPro" id="IPR012676">
    <property type="entry name" value="TGS-like"/>
</dbReference>
<evidence type="ECO:0000256" key="1">
    <source>
        <dbReference type="ARBA" id="ARBA00001946"/>
    </source>
</evidence>
<evidence type="ECO:0000256" key="4">
    <source>
        <dbReference type="ARBA" id="ARBA00022840"/>
    </source>
</evidence>
<dbReference type="Gene3D" id="3.10.20.30">
    <property type="match status" value="1"/>
</dbReference>
<dbReference type="CDD" id="cd01900">
    <property type="entry name" value="YchF"/>
    <property type="match status" value="1"/>
</dbReference>
<evidence type="ECO:0000313" key="10">
    <source>
        <dbReference type="Proteomes" id="UP000249375"/>
    </source>
</evidence>
<dbReference type="AlphaFoldDB" id="A0A5P8E752"/>
<sequence length="367" mass="40390">MALQCGIVGLPNVGKSTLFNCLSNAKAQAANFPFCTIEPNVGVITVPDERLTRLAEIVHPGRIVPATVEIVDIAGLVKGASKGEGLGNQFLGNIRQTDAIIHVLRCFDDGNVVHVDGSVDPVRDKEIIDTELQLKDLESIESKISKVEKLATMGGNKDAKVEYTVLKAYHDALIQGKSARTVQFDTKEEQQAAHDLFLLTTKPVLYVCNVDEASAATGNAYVEQVREAVKDEGAEILVVAARTEADIAELESFEERQMFLEDAGLTESGCNRLIKTAFRMLNLETFITAGEMEVKAWTYRKGWKAPQCAGVIHTDFERGFIRAEVIKYDDYIRLGSEAAVRDAGLLHIEGKEYVVQDGDIMHFRFNV</sequence>
<dbReference type="GO" id="GO:0005524">
    <property type="term" value="F:ATP binding"/>
    <property type="evidence" value="ECO:0007669"/>
    <property type="project" value="UniProtKB-UniRule"/>
</dbReference>
<dbReference type="InterPro" id="IPR023192">
    <property type="entry name" value="TGS-like_dom_sf"/>
</dbReference>
<dbReference type="FunFam" id="3.10.20.30:FF:000001">
    <property type="entry name" value="Ribosome-binding ATPase YchF"/>
    <property type="match status" value="1"/>
</dbReference>
<reference evidence="9 10" key="1">
    <citation type="submission" date="2018-11" db="EMBL/GenBank/DDBJ databases">
        <authorList>
            <person name="Na S.W."/>
            <person name="Baik M."/>
        </authorList>
    </citation>
    <scope>NUCLEOTIDE SEQUENCE [LARGE SCALE GENOMIC DNA]</scope>
    <source>
        <strain evidence="9 10">E39</strain>
    </source>
</reference>
<dbReference type="PROSITE" id="PS51880">
    <property type="entry name" value="TGS"/>
    <property type="match status" value="1"/>
</dbReference>
<evidence type="ECO:0000256" key="2">
    <source>
        <dbReference type="ARBA" id="ARBA00022723"/>
    </source>
</evidence>
<dbReference type="Gene3D" id="1.10.150.300">
    <property type="entry name" value="TGS-like domain"/>
    <property type="match status" value="1"/>
</dbReference>
<feature type="binding site" evidence="6">
    <location>
        <begin position="12"/>
        <end position="17"/>
    </location>
    <ligand>
        <name>ATP</name>
        <dbReference type="ChEBI" id="CHEBI:30616"/>
    </ligand>
</feature>
<dbReference type="NCBIfam" id="TIGR00092">
    <property type="entry name" value="redox-regulated ATPase YchF"/>
    <property type="match status" value="1"/>
</dbReference>
<dbReference type="KEGG" id="alq:C7Y71_007380"/>
<dbReference type="PANTHER" id="PTHR23305">
    <property type="entry name" value="OBG GTPASE FAMILY"/>
    <property type="match status" value="1"/>
</dbReference>
<name>A0A5P8E752_9BACT</name>
<dbReference type="GO" id="GO:0005737">
    <property type="term" value="C:cytoplasm"/>
    <property type="evidence" value="ECO:0007669"/>
    <property type="project" value="TreeGrafter"/>
</dbReference>
<keyword evidence="2" id="KW-0479">Metal-binding</keyword>
<dbReference type="EMBL" id="CP033459">
    <property type="protein sequence ID" value="QFQ12855.1"/>
    <property type="molecule type" value="Genomic_DNA"/>
</dbReference>
<dbReference type="SUPFAM" id="SSF81271">
    <property type="entry name" value="TGS-like"/>
    <property type="match status" value="1"/>
</dbReference>
<dbReference type="CDD" id="cd04867">
    <property type="entry name" value="TGS_YchF_OLA1"/>
    <property type="match status" value="1"/>
</dbReference>
<evidence type="ECO:0000256" key="3">
    <source>
        <dbReference type="ARBA" id="ARBA00022741"/>
    </source>
</evidence>
<dbReference type="GO" id="GO:0043023">
    <property type="term" value="F:ribosomal large subunit binding"/>
    <property type="evidence" value="ECO:0007669"/>
    <property type="project" value="UniProtKB-UniRule"/>
</dbReference>
<dbReference type="InterPro" id="IPR006073">
    <property type="entry name" value="GTP-bd"/>
</dbReference>
<dbReference type="PROSITE" id="PS51710">
    <property type="entry name" value="G_OBG"/>
    <property type="match status" value="1"/>
</dbReference>
<feature type="domain" description="TGS" evidence="8">
    <location>
        <begin position="282"/>
        <end position="365"/>
    </location>
</feature>
<protein>
    <recommendedName>
        <fullName evidence="6">Ribosome-binding ATPase YchF</fullName>
    </recommendedName>
</protein>
<dbReference type="GO" id="GO:0046872">
    <property type="term" value="F:metal ion binding"/>
    <property type="evidence" value="ECO:0007669"/>
    <property type="project" value="UniProtKB-KW"/>
</dbReference>
<proteinExistence type="inferred from homology"/>
<dbReference type="InterPro" id="IPR013029">
    <property type="entry name" value="YchF_C"/>
</dbReference>
<dbReference type="GO" id="GO:0016887">
    <property type="term" value="F:ATP hydrolysis activity"/>
    <property type="evidence" value="ECO:0007669"/>
    <property type="project" value="UniProtKB-UniRule"/>
</dbReference>
<dbReference type="Gene3D" id="3.40.50.300">
    <property type="entry name" value="P-loop containing nucleotide triphosphate hydrolases"/>
    <property type="match status" value="1"/>
</dbReference>
<accession>A0A5P8E752</accession>
<evidence type="ECO:0000256" key="6">
    <source>
        <dbReference type="HAMAP-Rule" id="MF_00944"/>
    </source>
</evidence>
<evidence type="ECO:0000256" key="5">
    <source>
        <dbReference type="ARBA" id="ARBA00022842"/>
    </source>
</evidence>
<dbReference type="PRINTS" id="PR00326">
    <property type="entry name" value="GTP1OBG"/>
</dbReference>
<dbReference type="Proteomes" id="UP000249375">
    <property type="component" value="Chromosome"/>
</dbReference>
<keyword evidence="4 6" id="KW-0067">ATP-binding</keyword>
<dbReference type="RefSeq" id="WP_111898255.1">
    <property type="nucleotide sequence ID" value="NZ_CP033459.1"/>
</dbReference>
<feature type="domain" description="OBG-type G" evidence="7">
    <location>
        <begin position="3"/>
        <end position="259"/>
    </location>
</feature>
<keyword evidence="5" id="KW-0460">Magnesium</keyword>
<dbReference type="InterPro" id="IPR027417">
    <property type="entry name" value="P-loop_NTPase"/>
</dbReference>
<evidence type="ECO:0000259" key="7">
    <source>
        <dbReference type="PROSITE" id="PS51710"/>
    </source>
</evidence>
<organism evidence="9 10">
    <name type="scientific">Pseudoprevotella muciniphila</name>
    <dbReference type="NCBI Taxonomy" id="2133944"/>
    <lineage>
        <taxon>Bacteria</taxon>
        <taxon>Pseudomonadati</taxon>
        <taxon>Bacteroidota</taxon>
        <taxon>Bacteroidia</taxon>
        <taxon>Bacteroidales</taxon>
        <taxon>Prevotellaceae</taxon>
        <taxon>Pseudoprevotella</taxon>
    </lineage>
</organism>
<keyword evidence="3 6" id="KW-0547">Nucleotide-binding</keyword>
<evidence type="ECO:0000259" key="8">
    <source>
        <dbReference type="PROSITE" id="PS51880"/>
    </source>
</evidence>
<dbReference type="GO" id="GO:0005525">
    <property type="term" value="F:GTP binding"/>
    <property type="evidence" value="ECO:0007669"/>
    <property type="project" value="InterPro"/>
</dbReference>
<dbReference type="OrthoDB" id="9807318at2"/>